<keyword evidence="4" id="KW-1185">Reference proteome</keyword>
<evidence type="ECO:0000313" key="3">
    <source>
        <dbReference type="EMBL" id="KAF8395292.1"/>
    </source>
</evidence>
<evidence type="ECO:0000313" key="4">
    <source>
        <dbReference type="Proteomes" id="UP000655225"/>
    </source>
</evidence>
<evidence type="ECO:0000256" key="1">
    <source>
        <dbReference type="SAM" id="MobiDB-lite"/>
    </source>
</evidence>
<sequence>MANTKPTKKRKREKPQQIDYIPKCFQQPRSRGPKPRTDFSLFFCSSSSSSHSFPGHRLHRGDMLEFSSCKDGLSSITTASVDQCCQTPVSRHQKEIPKLPLVRCSMSKIGEHERQFSNSMEVPFTKVEAVMQNALLGTCVDRNVGGHKSDAAGALEFTPNKSRTTESNDVWMAPGSVVWAKTAFQMWWPAEIIGERSAPVSPSNQSVDGHVLVQYYGNRECAWVDPARDLSQLEDCFEERSCNPVEAFQVALKQALNIKEHTGSCRRLDESPDGLSSIQHYQLSDKWNSSSSSRTEGDDLGGRGKRKRKPKVYFDEVTFPVKSVKKVRRLRIMRYLGLTAPIGSPFLLNSHMKTA</sequence>
<dbReference type="CDD" id="cd05162">
    <property type="entry name" value="PWWP"/>
    <property type="match status" value="1"/>
</dbReference>
<dbReference type="InterPro" id="IPR052657">
    <property type="entry name" value="PDP_family_Arabidopsis"/>
</dbReference>
<gene>
    <name evidence="3" type="ORF">HHK36_019235</name>
</gene>
<reference evidence="3 4" key="1">
    <citation type="submission" date="2020-04" db="EMBL/GenBank/DDBJ databases">
        <title>Plant Genome Project.</title>
        <authorList>
            <person name="Zhang R.-G."/>
        </authorList>
    </citation>
    <scope>NUCLEOTIDE SEQUENCE [LARGE SCALE GENOMIC DNA]</scope>
    <source>
        <strain evidence="3">YNK0</strain>
        <tissue evidence="3">Leaf</tissue>
    </source>
</reference>
<evidence type="ECO:0000259" key="2">
    <source>
        <dbReference type="PROSITE" id="PS50812"/>
    </source>
</evidence>
<organism evidence="3 4">
    <name type="scientific">Tetracentron sinense</name>
    <name type="common">Spur-leaf</name>
    <dbReference type="NCBI Taxonomy" id="13715"/>
    <lineage>
        <taxon>Eukaryota</taxon>
        <taxon>Viridiplantae</taxon>
        <taxon>Streptophyta</taxon>
        <taxon>Embryophyta</taxon>
        <taxon>Tracheophyta</taxon>
        <taxon>Spermatophyta</taxon>
        <taxon>Magnoliopsida</taxon>
        <taxon>Trochodendrales</taxon>
        <taxon>Trochodendraceae</taxon>
        <taxon>Tetracentron</taxon>
    </lineage>
</organism>
<dbReference type="PROSITE" id="PS50812">
    <property type="entry name" value="PWWP"/>
    <property type="match status" value="1"/>
</dbReference>
<dbReference type="SUPFAM" id="SSF63748">
    <property type="entry name" value="Tudor/PWWP/MBT"/>
    <property type="match status" value="1"/>
</dbReference>
<dbReference type="Proteomes" id="UP000655225">
    <property type="component" value="Unassembled WGS sequence"/>
</dbReference>
<name>A0A834YVW6_TETSI</name>
<feature type="region of interest" description="Disordered" evidence="1">
    <location>
        <begin position="1"/>
        <end position="34"/>
    </location>
</feature>
<feature type="compositionally biased region" description="Basic residues" evidence="1">
    <location>
        <begin position="1"/>
        <end position="13"/>
    </location>
</feature>
<dbReference type="PANTHER" id="PTHR10688">
    <property type="entry name" value="PWWP DOMAIN-CONTAINING PROTEIN"/>
    <property type="match status" value="1"/>
</dbReference>
<dbReference type="InterPro" id="IPR000313">
    <property type="entry name" value="PWWP_dom"/>
</dbReference>
<comment type="caution">
    <text evidence="3">The sequence shown here is derived from an EMBL/GenBank/DDBJ whole genome shotgun (WGS) entry which is preliminary data.</text>
</comment>
<protein>
    <recommendedName>
        <fullName evidence="2">PWWP domain-containing protein</fullName>
    </recommendedName>
</protein>
<feature type="region of interest" description="Disordered" evidence="1">
    <location>
        <begin position="286"/>
        <end position="306"/>
    </location>
</feature>
<dbReference type="AlphaFoldDB" id="A0A834YVW6"/>
<dbReference type="Gene3D" id="2.30.30.140">
    <property type="match status" value="1"/>
</dbReference>
<accession>A0A834YVW6</accession>
<proteinExistence type="predicted"/>
<dbReference type="OMA" id="SVVWART"/>
<dbReference type="EMBL" id="JABCRI010000013">
    <property type="protein sequence ID" value="KAF8395292.1"/>
    <property type="molecule type" value="Genomic_DNA"/>
</dbReference>
<feature type="domain" description="PWWP" evidence="2">
    <location>
        <begin position="174"/>
        <end position="235"/>
    </location>
</feature>
<dbReference type="Pfam" id="PF00855">
    <property type="entry name" value="PWWP"/>
    <property type="match status" value="1"/>
</dbReference>
<dbReference type="OrthoDB" id="5964980at2759"/>
<dbReference type="PANTHER" id="PTHR10688:SF14">
    <property type="entry name" value="PWWP DOMAIN-CONTAINING PROTEIN"/>
    <property type="match status" value="1"/>
</dbReference>